<dbReference type="Proteomes" id="UP000324222">
    <property type="component" value="Unassembled WGS sequence"/>
</dbReference>
<name>A0A5B7K1V1_PORTR</name>
<evidence type="ECO:0000313" key="3">
    <source>
        <dbReference type="Proteomes" id="UP000324222"/>
    </source>
</evidence>
<feature type="chain" id="PRO_5022683737" evidence="1">
    <location>
        <begin position="27"/>
        <end position="40"/>
    </location>
</feature>
<proteinExistence type="predicted"/>
<evidence type="ECO:0000313" key="2">
    <source>
        <dbReference type="EMBL" id="MPD00970.1"/>
    </source>
</evidence>
<gene>
    <name evidence="2" type="primary">ALF_5</name>
    <name evidence="2" type="ORF">E2C01_096478</name>
</gene>
<dbReference type="AlphaFoldDB" id="A0A5B7K1V1"/>
<evidence type="ECO:0000256" key="1">
    <source>
        <dbReference type="SAM" id="SignalP"/>
    </source>
</evidence>
<accession>A0A5B7K1V1</accession>
<organism evidence="2 3">
    <name type="scientific">Portunus trituberculatus</name>
    <name type="common">Swimming crab</name>
    <name type="synonym">Neptunus trituberculatus</name>
    <dbReference type="NCBI Taxonomy" id="210409"/>
    <lineage>
        <taxon>Eukaryota</taxon>
        <taxon>Metazoa</taxon>
        <taxon>Ecdysozoa</taxon>
        <taxon>Arthropoda</taxon>
        <taxon>Crustacea</taxon>
        <taxon>Multicrustacea</taxon>
        <taxon>Malacostraca</taxon>
        <taxon>Eumalacostraca</taxon>
        <taxon>Eucarida</taxon>
        <taxon>Decapoda</taxon>
        <taxon>Pleocyemata</taxon>
        <taxon>Brachyura</taxon>
        <taxon>Eubrachyura</taxon>
        <taxon>Portunoidea</taxon>
        <taxon>Portunidae</taxon>
        <taxon>Portuninae</taxon>
        <taxon>Portunus</taxon>
    </lineage>
</organism>
<dbReference type="EMBL" id="VSRR010125158">
    <property type="protein sequence ID" value="MPD00970.1"/>
    <property type="molecule type" value="Genomic_DNA"/>
</dbReference>
<comment type="caution">
    <text evidence="2">The sequence shown here is derived from an EMBL/GenBank/DDBJ whole genome shotgun (WGS) entry which is preliminary data.</text>
</comment>
<keyword evidence="1" id="KW-0732">Signal</keyword>
<feature type="signal peptide" evidence="1">
    <location>
        <begin position="1"/>
        <end position="26"/>
    </location>
</feature>
<sequence length="40" mass="4155">MQGGVLAGLCVALVAVCVHVPKPCEAYMELVAPMLKKLTA</sequence>
<keyword evidence="3" id="KW-1185">Reference proteome</keyword>
<protein>
    <submittedName>
        <fullName evidence="2">Anti-lipopolysaccharide factor</fullName>
    </submittedName>
</protein>
<reference evidence="2 3" key="1">
    <citation type="submission" date="2019-05" db="EMBL/GenBank/DDBJ databases">
        <title>Another draft genome of Portunus trituberculatus and its Hox gene families provides insights of decapod evolution.</title>
        <authorList>
            <person name="Jeong J.-H."/>
            <person name="Song I."/>
            <person name="Kim S."/>
            <person name="Choi T."/>
            <person name="Kim D."/>
            <person name="Ryu S."/>
            <person name="Kim W."/>
        </authorList>
    </citation>
    <scope>NUCLEOTIDE SEQUENCE [LARGE SCALE GENOMIC DNA]</scope>
    <source>
        <tissue evidence="2">Muscle</tissue>
    </source>
</reference>